<evidence type="ECO:0000313" key="3">
    <source>
        <dbReference type="Proteomes" id="UP000237423"/>
    </source>
</evidence>
<proteinExistence type="predicted"/>
<dbReference type="AlphaFoldDB" id="A0A2S5CFM8"/>
<sequence length="96" mass="10662">MKKPDTSLENLIPSRIASRTTDQPELRRRQPSRAKTVMIAGHFDADVSFAVHELCGKLTRQKGQRVTVQQALAESLADWFTKHGATPPEGLDSFTS</sequence>
<comment type="caution">
    <text evidence="2">The sequence shown here is derived from an EMBL/GenBank/DDBJ whole genome shotgun (WGS) entry which is preliminary data.</text>
</comment>
<name>A0A2S5CFM8_9GAMM</name>
<gene>
    <name evidence="2" type="ORF">AADEFJLK_04619</name>
</gene>
<reference evidence="2 3" key="1">
    <citation type="submission" date="2017-11" db="EMBL/GenBank/DDBJ databases">
        <title>Draft Genome Sequence of Methylobacter psychrotolerans Sph1T, an Obligate Methanotroph from Low-Temperature Environments.</title>
        <authorList>
            <person name="Oshkin I.Y."/>
            <person name="Miroshnikov K."/>
            <person name="Belova S.E."/>
            <person name="Korzhenkov A."/>
            <person name="Toshchakov S.V."/>
            <person name="Dedysh S.N."/>
        </authorList>
    </citation>
    <scope>NUCLEOTIDE SEQUENCE [LARGE SCALE GENOMIC DNA]</scope>
    <source>
        <strain evidence="2 3">Sph1</strain>
    </source>
</reference>
<dbReference type="Proteomes" id="UP000237423">
    <property type="component" value="Unassembled WGS sequence"/>
</dbReference>
<protein>
    <submittedName>
        <fullName evidence="2">Uncharacterized protein</fullName>
    </submittedName>
</protein>
<feature type="region of interest" description="Disordered" evidence="1">
    <location>
        <begin position="1"/>
        <end position="32"/>
    </location>
</feature>
<evidence type="ECO:0000256" key="1">
    <source>
        <dbReference type="SAM" id="MobiDB-lite"/>
    </source>
</evidence>
<dbReference type="RefSeq" id="WP_146054732.1">
    <property type="nucleotide sequence ID" value="NZ_JAGVVN010000006.1"/>
</dbReference>
<dbReference type="EMBL" id="PGFZ01000045">
    <property type="protein sequence ID" value="POZ49610.1"/>
    <property type="molecule type" value="Genomic_DNA"/>
</dbReference>
<organism evidence="2 3">
    <name type="scientific">Methylovulum psychrotolerans</name>
    <dbReference type="NCBI Taxonomy" id="1704499"/>
    <lineage>
        <taxon>Bacteria</taxon>
        <taxon>Pseudomonadati</taxon>
        <taxon>Pseudomonadota</taxon>
        <taxon>Gammaproteobacteria</taxon>
        <taxon>Methylococcales</taxon>
        <taxon>Methylococcaceae</taxon>
        <taxon>Methylovulum</taxon>
    </lineage>
</organism>
<evidence type="ECO:0000313" key="2">
    <source>
        <dbReference type="EMBL" id="POZ49610.1"/>
    </source>
</evidence>
<accession>A0A2S5CFM8</accession>